<comment type="catalytic activity">
    <reaction evidence="1 8">
        <text>Exonucleolytic cleavage in the 3'- to 5'-direction to yield nucleoside 5'-phosphates.</text>
        <dbReference type="EC" id="3.1.13.1"/>
    </reaction>
</comment>
<dbReference type="InterPro" id="IPR004476">
    <property type="entry name" value="RNase_II/RNase_R"/>
</dbReference>
<dbReference type="InterPro" id="IPR012340">
    <property type="entry name" value="NA-bd_OB-fold"/>
</dbReference>
<comment type="function">
    <text evidence="8">3'-5' exoribonuclease that releases 5'-nucleoside monophosphates and is involved in maturation of structured RNAs.</text>
</comment>
<comment type="subcellular location">
    <subcellularLocation>
        <location evidence="2 8">Cytoplasm</location>
    </subcellularLocation>
</comment>
<feature type="compositionally biased region" description="Basic residues" evidence="9">
    <location>
        <begin position="779"/>
        <end position="794"/>
    </location>
</feature>
<keyword evidence="5 8" id="KW-0378">Hydrolase</keyword>
<keyword evidence="3 8" id="KW-0963">Cytoplasm</keyword>
<dbReference type="GO" id="GO:0003723">
    <property type="term" value="F:RNA binding"/>
    <property type="evidence" value="ECO:0007669"/>
    <property type="project" value="UniProtKB-UniRule"/>
</dbReference>
<comment type="caution">
    <text evidence="11">The sequence shown here is derived from an EMBL/GenBank/DDBJ whole genome shotgun (WGS) entry which is preliminary data.</text>
</comment>
<evidence type="ECO:0000256" key="6">
    <source>
        <dbReference type="ARBA" id="ARBA00022839"/>
    </source>
</evidence>
<evidence type="ECO:0000256" key="5">
    <source>
        <dbReference type="ARBA" id="ARBA00022801"/>
    </source>
</evidence>
<keyword evidence="6 8" id="KW-0269">Exonuclease</keyword>
<evidence type="ECO:0000313" key="11">
    <source>
        <dbReference type="EMBL" id="MBO1320914.1"/>
    </source>
</evidence>
<dbReference type="InterPro" id="IPR036388">
    <property type="entry name" value="WH-like_DNA-bd_sf"/>
</dbReference>
<dbReference type="HAMAP" id="MF_01895">
    <property type="entry name" value="RNase_R"/>
    <property type="match status" value="1"/>
</dbReference>
<dbReference type="Gene3D" id="2.40.50.140">
    <property type="entry name" value="Nucleic acid-binding proteins"/>
    <property type="match status" value="2"/>
</dbReference>
<dbReference type="SUPFAM" id="SSF50249">
    <property type="entry name" value="Nucleic acid-binding proteins"/>
    <property type="match status" value="3"/>
</dbReference>
<dbReference type="InterPro" id="IPR011805">
    <property type="entry name" value="RNase_R"/>
</dbReference>
<dbReference type="AlphaFoldDB" id="A0A8J7QBZ7"/>
<dbReference type="EMBL" id="JAFREP010000020">
    <property type="protein sequence ID" value="MBO1320914.1"/>
    <property type="molecule type" value="Genomic_DNA"/>
</dbReference>
<dbReference type="GO" id="GO:0008859">
    <property type="term" value="F:exoribonuclease II activity"/>
    <property type="evidence" value="ECO:0007669"/>
    <property type="project" value="UniProtKB-UniRule"/>
</dbReference>
<dbReference type="RefSeq" id="WP_207860889.1">
    <property type="nucleotide sequence ID" value="NZ_JAFREP010000020.1"/>
</dbReference>
<dbReference type="Pfam" id="PF00575">
    <property type="entry name" value="S1"/>
    <property type="match status" value="1"/>
</dbReference>
<sequence>MKIEFETQILQYLGRQEDPIKLKNILKALGLPPNDRQFIRQILREMMKEGKVVKNGSFYWVPNGKESARAVKREKTRARDETVGRLSIANAGYGFVAVEKGRDWMIQEEDLNGALHGDIVRARKRRGDAYGRVRAEIIGVESYGVSVLVGIYQPIAGKIVFTPFSDYNLDPDRLVGEPEKVTPGLIATFKRDERGLFEFDSVLGSYEDPVVDEAIVLAENEIPGSFDPRVMEQVADFNPAYEFELGDRRDFRDEMVFTVDGATARDFDDALHFKQLGQGDIEVGIHIADVSHFVEEDSPLDLWARARGNSTYLPHKAIPMLPQILSNELCSLKPNVPRYTLSCVVRLDQDGVVKDWELCKGLICSSYRLTYEIVDAVSVQGDANMRAGYEEVVPSLDLAISLSQKMRRERIKRGGFNLDMGEVRMELGKDLLMKRVQEKHQTAANHMIEAFMVLANECVAEEMSGLGITVPYRIHDQPDEERLERLAALLSAHGVDVPHFLADDPARAINTVLAQLKSHENAQVMQTQVLKAMKMAEYNIENRGHFGLASEYYAHFTSPIRRYADLIIHRRLTAVLAGGRERVLPEHFDDEQLEAVCKQISKRERASARAEQTFVQLKMLRYLKEHVGDEMEGVIDDVKSFGLFVRLNDLPVSGLVHVETLPGGEYEFVPEILALVGARNGRQFKAGDPLKVRLLRVDYITRKIDFEPSMSRWEKLEMGPSATRVSNRPRRSAKSAERAPRGSRDGGRGQDGAREEGRGPRKKGPSRKSSPGKLWAKSNKGKKGGRKGGKGKQK</sequence>
<dbReference type="InterPro" id="IPR001900">
    <property type="entry name" value="RNase_II/R"/>
</dbReference>
<dbReference type="PROSITE" id="PS01175">
    <property type="entry name" value="RIBONUCLEASE_II"/>
    <property type="match status" value="1"/>
</dbReference>
<evidence type="ECO:0000259" key="10">
    <source>
        <dbReference type="PROSITE" id="PS50126"/>
    </source>
</evidence>
<dbReference type="InterPro" id="IPR050180">
    <property type="entry name" value="RNR_Ribonuclease"/>
</dbReference>
<dbReference type="PANTHER" id="PTHR23355">
    <property type="entry name" value="RIBONUCLEASE"/>
    <property type="match status" value="1"/>
</dbReference>
<dbReference type="NCBIfam" id="TIGR00358">
    <property type="entry name" value="3_prime_RNase"/>
    <property type="match status" value="1"/>
</dbReference>
<dbReference type="Gene3D" id="1.10.10.10">
    <property type="entry name" value="Winged helix-like DNA-binding domain superfamily/Winged helix DNA-binding domain"/>
    <property type="match status" value="1"/>
</dbReference>
<dbReference type="InterPro" id="IPR003029">
    <property type="entry name" value="S1_domain"/>
</dbReference>
<keyword evidence="12" id="KW-1185">Reference proteome</keyword>
<dbReference type="PROSITE" id="PS50126">
    <property type="entry name" value="S1"/>
    <property type="match status" value="1"/>
</dbReference>
<dbReference type="SUPFAM" id="SSF46785">
    <property type="entry name" value="Winged helix' DNA-binding domain"/>
    <property type="match status" value="1"/>
</dbReference>
<feature type="domain" description="S1 motif" evidence="10">
    <location>
        <begin position="628"/>
        <end position="709"/>
    </location>
</feature>
<evidence type="ECO:0000256" key="4">
    <source>
        <dbReference type="ARBA" id="ARBA00022722"/>
    </source>
</evidence>
<dbReference type="InterPro" id="IPR036390">
    <property type="entry name" value="WH_DNA-bd_sf"/>
</dbReference>
<keyword evidence="7 8" id="KW-0694">RNA-binding</keyword>
<evidence type="ECO:0000256" key="7">
    <source>
        <dbReference type="ARBA" id="ARBA00022884"/>
    </source>
</evidence>
<reference evidence="11" key="1">
    <citation type="submission" date="2021-03" db="EMBL/GenBank/DDBJ databases">
        <authorList>
            <person name="Wang G."/>
        </authorList>
    </citation>
    <scope>NUCLEOTIDE SEQUENCE</scope>
    <source>
        <strain evidence="11">KCTC 12899</strain>
    </source>
</reference>
<dbReference type="InterPro" id="IPR022966">
    <property type="entry name" value="RNase_II/R_CS"/>
</dbReference>
<dbReference type="SMART" id="SM00955">
    <property type="entry name" value="RNB"/>
    <property type="match status" value="1"/>
</dbReference>
<dbReference type="Proteomes" id="UP000664417">
    <property type="component" value="Unassembled WGS sequence"/>
</dbReference>
<evidence type="ECO:0000256" key="1">
    <source>
        <dbReference type="ARBA" id="ARBA00001849"/>
    </source>
</evidence>
<accession>A0A8J7QBZ7</accession>
<keyword evidence="4 8" id="KW-0540">Nuclease</keyword>
<proteinExistence type="inferred from homology"/>
<dbReference type="InterPro" id="IPR013223">
    <property type="entry name" value="RNase_B_OB_dom"/>
</dbReference>
<evidence type="ECO:0000256" key="3">
    <source>
        <dbReference type="ARBA" id="ARBA00022490"/>
    </source>
</evidence>
<name>A0A8J7QBZ7_9BACT</name>
<comment type="similarity">
    <text evidence="8">Belongs to the RNR ribonuclease family. RNase R subfamily.</text>
</comment>
<dbReference type="PANTHER" id="PTHR23355:SF9">
    <property type="entry name" value="DIS3-LIKE EXONUCLEASE 2"/>
    <property type="match status" value="1"/>
</dbReference>
<dbReference type="SMART" id="SM00316">
    <property type="entry name" value="S1"/>
    <property type="match status" value="1"/>
</dbReference>
<evidence type="ECO:0000256" key="2">
    <source>
        <dbReference type="ARBA" id="ARBA00004496"/>
    </source>
</evidence>
<evidence type="ECO:0000256" key="9">
    <source>
        <dbReference type="SAM" id="MobiDB-lite"/>
    </source>
</evidence>
<dbReference type="GO" id="GO:0006402">
    <property type="term" value="P:mRNA catabolic process"/>
    <property type="evidence" value="ECO:0007669"/>
    <property type="project" value="TreeGrafter"/>
</dbReference>
<feature type="compositionally biased region" description="Basic and acidic residues" evidence="9">
    <location>
        <begin position="734"/>
        <end position="759"/>
    </location>
</feature>
<protein>
    <recommendedName>
        <fullName evidence="8">Ribonuclease R</fullName>
        <shortName evidence="8">RNase R</shortName>
        <ecNumber evidence="8">3.1.13.1</ecNumber>
    </recommendedName>
</protein>
<organism evidence="11 12">
    <name type="scientific">Acanthopleuribacter pedis</name>
    <dbReference type="NCBI Taxonomy" id="442870"/>
    <lineage>
        <taxon>Bacteria</taxon>
        <taxon>Pseudomonadati</taxon>
        <taxon>Acidobacteriota</taxon>
        <taxon>Holophagae</taxon>
        <taxon>Acanthopleuribacterales</taxon>
        <taxon>Acanthopleuribacteraceae</taxon>
        <taxon>Acanthopleuribacter</taxon>
    </lineage>
</organism>
<evidence type="ECO:0000256" key="8">
    <source>
        <dbReference type="HAMAP-Rule" id="MF_01895"/>
    </source>
</evidence>
<dbReference type="EC" id="3.1.13.1" evidence="8"/>
<dbReference type="CDD" id="cd04471">
    <property type="entry name" value="S1_RNase_R"/>
    <property type="match status" value="1"/>
</dbReference>
<dbReference type="Pfam" id="PF00773">
    <property type="entry name" value="RNB"/>
    <property type="match status" value="1"/>
</dbReference>
<evidence type="ECO:0000313" key="12">
    <source>
        <dbReference type="Proteomes" id="UP000664417"/>
    </source>
</evidence>
<gene>
    <name evidence="8" type="primary">rnr</name>
    <name evidence="11" type="ORF">J3U88_20720</name>
</gene>
<dbReference type="Pfam" id="PF08206">
    <property type="entry name" value="OB_RNB"/>
    <property type="match status" value="1"/>
</dbReference>
<feature type="region of interest" description="Disordered" evidence="9">
    <location>
        <begin position="717"/>
        <end position="794"/>
    </location>
</feature>
<dbReference type="GO" id="GO:0005829">
    <property type="term" value="C:cytosol"/>
    <property type="evidence" value="ECO:0007669"/>
    <property type="project" value="TreeGrafter"/>
</dbReference>